<protein>
    <recommendedName>
        <fullName evidence="1">F-box domain-containing protein</fullName>
    </recommendedName>
</protein>
<dbReference type="Proteomes" id="UP000070501">
    <property type="component" value="Unassembled WGS sequence"/>
</dbReference>
<reference evidence="3" key="1">
    <citation type="submission" date="2016-02" db="EMBL/GenBank/DDBJ databases">
        <title>Draft genome sequence of Microdochium bolleyi, a fungal endophyte of beachgrass.</title>
        <authorList>
            <consortium name="DOE Joint Genome Institute"/>
            <person name="David A.S."/>
            <person name="May G."/>
            <person name="Haridas S."/>
            <person name="Lim J."/>
            <person name="Wang M."/>
            <person name="Labutti K."/>
            <person name="Lipzen A."/>
            <person name="Barry K."/>
            <person name="Grigoriev I.V."/>
        </authorList>
    </citation>
    <scope>NUCLEOTIDE SEQUENCE [LARGE SCALE GENOMIC DNA]</scope>
    <source>
        <strain evidence="3">J235TASD1</strain>
    </source>
</reference>
<organism evidence="2 3">
    <name type="scientific">Microdochium bolleyi</name>
    <dbReference type="NCBI Taxonomy" id="196109"/>
    <lineage>
        <taxon>Eukaryota</taxon>
        <taxon>Fungi</taxon>
        <taxon>Dikarya</taxon>
        <taxon>Ascomycota</taxon>
        <taxon>Pezizomycotina</taxon>
        <taxon>Sordariomycetes</taxon>
        <taxon>Xylariomycetidae</taxon>
        <taxon>Xylariales</taxon>
        <taxon>Microdochiaceae</taxon>
        <taxon>Microdochium</taxon>
    </lineage>
</organism>
<dbReference type="AlphaFoldDB" id="A0A136J4B5"/>
<dbReference type="InParanoid" id="A0A136J4B5"/>
<dbReference type="STRING" id="196109.A0A136J4B5"/>
<gene>
    <name evidence="2" type="ORF">Micbo1qcDRAFT_162092</name>
</gene>
<dbReference type="InterPro" id="IPR001810">
    <property type="entry name" value="F-box_dom"/>
</dbReference>
<accession>A0A136J4B5</accession>
<dbReference type="OrthoDB" id="5279008at2759"/>
<sequence>MASKTSDWLLKSPVEVIVLIASHLPTIDYCSLRRTCKHVESALFHAFATEFFKRRQFMLTEFSLQALIDISQSRLASSVEYVSLSTDKPRLDQFRNNSFRHARLDKYEQALQQNRFHEEYESHNALVTSGRDYAMLLEGLKNLPNLQALSLRDFQSIGRYRDGRDAR</sequence>
<feature type="domain" description="F-box" evidence="1">
    <location>
        <begin position="13"/>
        <end position="39"/>
    </location>
</feature>
<dbReference type="EMBL" id="KQ964249">
    <property type="protein sequence ID" value="KXJ92015.1"/>
    <property type="molecule type" value="Genomic_DNA"/>
</dbReference>
<evidence type="ECO:0000313" key="3">
    <source>
        <dbReference type="Proteomes" id="UP000070501"/>
    </source>
</evidence>
<evidence type="ECO:0000313" key="2">
    <source>
        <dbReference type="EMBL" id="KXJ92015.1"/>
    </source>
</evidence>
<proteinExistence type="predicted"/>
<dbReference type="SUPFAM" id="SSF81383">
    <property type="entry name" value="F-box domain"/>
    <property type="match status" value="1"/>
</dbReference>
<evidence type="ECO:0000259" key="1">
    <source>
        <dbReference type="Pfam" id="PF00646"/>
    </source>
</evidence>
<keyword evidence="3" id="KW-1185">Reference proteome</keyword>
<feature type="non-terminal residue" evidence="2">
    <location>
        <position position="167"/>
    </location>
</feature>
<name>A0A136J4B5_9PEZI</name>
<dbReference type="CDD" id="cd09917">
    <property type="entry name" value="F-box_SF"/>
    <property type="match status" value="1"/>
</dbReference>
<dbReference type="Pfam" id="PF00646">
    <property type="entry name" value="F-box"/>
    <property type="match status" value="1"/>
</dbReference>
<dbReference type="InterPro" id="IPR036047">
    <property type="entry name" value="F-box-like_dom_sf"/>
</dbReference>